<sequence length="385" mass="43662">MTRPRASSSRISSRLDLIAINSLTGTGLWPHTDIEFRGAAFPIGGDATIDGLVTIPNILHEFNDKLAGVSHGMGTRNQLPPHQLNVAEGGATSSSMPEQARELVRRIKGLREVDATKEWAMIIITIGTEEICTQCEPPDYESLLEAISILNKGIRKAFVVLLGPIHVSSSYRQQANLLKSRCGCSKERSDEFMKRLSKQWADAFKQLQSLFDSPPFKRRTFGLLALPMLTITSRYPYSLFIANRPLLNRKGHMYATKWLWNRLITGPTYNLSLAVLSQDAYYCPAMGCPYFRNLQNRHYCRLLRHIDVVESGEDVLLQTGPLRRRSQKNLYVTAITVVFIAFCTVCSIGTLFYHLSKQVRYFIMLSFFNNLKLDFLKFSTEYNFA</sequence>
<dbReference type="EMBL" id="UYRR01031273">
    <property type="protein sequence ID" value="VDK48400.1"/>
    <property type="molecule type" value="Genomic_DNA"/>
</dbReference>
<evidence type="ECO:0000313" key="3">
    <source>
        <dbReference type="Proteomes" id="UP000267096"/>
    </source>
</evidence>
<dbReference type="InterPro" id="IPR038885">
    <property type="entry name" value="PLB1"/>
</dbReference>
<organism evidence="4">
    <name type="scientific">Anisakis simplex</name>
    <name type="common">Herring worm</name>
    <dbReference type="NCBI Taxonomy" id="6269"/>
    <lineage>
        <taxon>Eukaryota</taxon>
        <taxon>Metazoa</taxon>
        <taxon>Ecdysozoa</taxon>
        <taxon>Nematoda</taxon>
        <taxon>Chromadorea</taxon>
        <taxon>Rhabditida</taxon>
        <taxon>Spirurina</taxon>
        <taxon>Ascaridomorpha</taxon>
        <taxon>Ascaridoidea</taxon>
        <taxon>Anisakidae</taxon>
        <taxon>Anisakis</taxon>
        <taxon>Anisakis simplex complex</taxon>
    </lineage>
</organism>
<name>A0A158PP23_ANISI</name>
<dbReference type="SUPFAM" id="SSF52266">
    <property type="entry name" value="SGNH hydrolase"/>
    <property type="match status" value="1"/>
</dbReference>
<gene>
    <name evidence="2" type="ORF">ASIM_LOCUS12900</name>
</gene>
<reference evidence="4" key="1">
    <citation type="submission" date="2016-04" db="UniProtKB">
        <authorList>
            <consortium name="WormBaseParasite"/>
        </authorList>
    </citation>
    <scope>IDENTIFICATION</scope>
</reference>
<dbReference type="OrthoDB" id="10265800at2759"/>
<keyword evidence="3" id="KW-1185">Reference proteome</keyword>
<protein>
    <submittedName>
        <fullName evidence="4">Lipase_GDSL domain-containing protein</fullName>
    </submittedName>
</protein>
<proteinExistence type="predicted"/>
<dbReference type="PANTHER" id="PTHR21325">
    <property type="entry name" value="PHOSPHOLIPASE B, PLB1"/>
    <property type="match status" value="1"/>
</dbReference>
<evidence type="ECO:0000313" key="2">
    <source>
        <dbReference type="EMBL" id="VDK48400.1"/>
    </source>
</evidence>
<dbReference type="WBParaSite" id="ASIM_0001347201-mRNA-1">
    <property type="protein sequence ID" value="ASIM_0001347201-mRNA-1"/>
    <property type="gene ID" value="ASIM_0001347201"/>
</dbReference>
<accession>A0A158PP23</accession>
<feature type="transmembrane region" description="Helical" evidence="1">
    <location>
        <begin position="330"/>
        <end position="355"/>
    </location>
</feature>
<evidence type="ECO:0000256" key="1">
    <source>
        <dbReference type="SAM" id="Phobius"/>
    </source>
</evidence>
<keyword evidence="1" id="KW-0812">Transmembrane</keyword>
<keyword evidence="1" id="KW-1133">Transmembrane helix</keyword>
<dbReference type="Pfam" id="PF00657">
    <property type="entry name" value="Lipase_GDSL"/>
    <property type="match status" value="1"/>
</dbReference>
<reference evidence="2 3" key="2">
    <citation type="submission" date="2018-11" db="EMBL/GenBank/DDBJ databases">
        <authorList>
            <consortium name="Pathogen Informatics"/>
        </authorList>
    </citation>
    <scope>NUCLEOTIDE SEQUENCE [LARGE SCALE GENOMIC DNA]</scope>
</reference>
<dbReference type="GO" id="GO:0004620">
    <property type="term" value="F:phospholipase activity"/>
    <property type="evidence" value="ECO:0007669"/>
    <property type="project" value="InterPro"/>
</dbReference>
<dbReference type="PANTHER" id="PTHR21325:SF32">
    <property type="entry name" value="LIPASE_GDSL DOMAIN-CONTAINING PROTEIN"/>
    <property type="match status" value="1"/>
</dbReference>
<dbReference type="GO" id="GO:0006644">
    <property type="term" value="P:phospholipid metabolic process"/>
    <property type="evidence" value="ECO:0007669"/>
    <property type="project" value="TreeGrafter"/>
</dbReference>
<evidence type="ECO:0000313" key="4">
    <source>
        <dbReference type="WBParaSite" id="ASIM_0001347201-mRNA-1"/>
    </source>
</evidence>
<dbReference type="InterPro" id="IPR001087">
    <property type="entry name" value="GDSL"/>
</dbReference>
<dbReference type="AlphaFoldDB" id="A0A158PP23"/>
<keyword evidence="1" id="KW-0472">Membrane</keyword>
<dbReference type="Proteomes" id="UP000267096">
    <property type="component" value="Unassembled WGS sequence"/>
</dbReference>